<dbReference type="eggNOG" id="ENOG502SMAU">
    <property type="taxonomic scope" value="Eukaryota"/>
</dbReference>
<organism evidence="2 3">
    <name type="scientific">Dothistroma septosporum (strain NZE10 / CBS 128990)</name>
    <name type="common">Red band needle blight fungus</name>
    <name type="synonym">Mycosphaerella pini</name>
    <dbReference type="NCBI Taxonomy" id="675120"/>
    <lineage>
        <taxon>Eukaryota</taxon>
        <taxon>Fungi</taxon>
        <taxon>Dikarya</taxon>
        <taxon>Ascomycota</taxon>
        <taxon>Pezizomycotina</taxon>
        <taxon>Dothideomycetes</taxon>
        <taxon>Dothideomycetidae</taxon>
        <taxon>Mycosphaerellales</taxon>
        <taxon>Mycosphaerellaceae</taxon>
        <taxon>Dothistroma</taxon>
    </lineage>
</organism>
<dbReference type="HOGENOM" id="CLU_054243_0_0_1"/>
<proteinExistence type="predicted"/>
<dbReference type="InterPro" id="IPR000210">
    <property type="entry name" value="BTB/POZ_dom"/>
</dbReference>
<evidence type="ECO:0000313" key="2">
    <source>
        <dbReference type="EMBL" id="EME41938.1"/>
    </source>
</evidence>
<dbReference type="OMA" id="TTECEKH"/>
<dbReference type="Proteomes" id="UP000016933">
    <property type="component" value="Unassembled WGS sequence"/>
</dbReference>
<keyword evidence="3" id="KW-1185">Reference proteome</keyword>
<gene>
    <name evidence="2" type="ORF">DOTSEDRAFT_27044</name>
</gene>
<evidence type="ECO:0000313" key="3">
    <source>
        <dbReference type="Proteomes" id="UP000016933"/>
    </source>
</evidence>
<protein>
    <recommendedName>
        <fullName evidence="1">BTB domain-containing protein</fullName>
    </recommendedName>
</protein>
<dbReference type="EMBL" id="KB446542">
    <property type="protein sequence ID" value="EME41938.1"/>
    <property type="molecule type" value="Genomic_DNA"/>
</dbReference>
<dbReference type="PROSITE" id="PS50097">
    <property type="entry name" value="BTB"/>
    <property type="match status" value="1"/>
</dbReference>
<reference evidence="3" key="1">
    <citation type="journal article" date="2012" name="PLoS Genet.">
        <title>The genomes of the fungal plant pathogens Cladosporium fulvum and Dothistroma septosporum reveal adaptation to different hosts and lifestyles but also signatures of common ancestry.</title>
        <authorList>
            <person name="de Wit P.J.G.M."/>
            <person name="van der Burgt A."/>
            <person name="Oekmen B."/>
            <person name="Stergiopoulos I."/>
            <person name="Abd-Elsalam K.A."/>
            <person name="Aerts A.L."/>
            <person name="Bahkali A.H."/>
            <person name="Beenen H.G."/>
            <person name="Chettri P."/>
            <person name="Cox M.P."/>
            <person name="Datema E."/>
            <person name="de Vries R.P."/>
            <person name="Dhillon B."/>
            <person name="Ganley A.R."/>
            <person name="Griffiths S.A."/>
            <person name="Guo Y."/>
            <person name="Hamelin R.C."/>
            <person name="Henrissat B."/>
            <person name="Kabir M.S."/>
            <person name="Jashni M.K."/>
            <person name="Kema G."/>
            <person name="Klaubauf S."/>
            <person name="Lapidus A."/>
            <person name="Levasseur A."/>
            <person name="Lindquist E."/>
            <person name="Mehrabi R."/>
            <person name="Ohm R.A."/>
            <person name="Owen T.J."/>
            <person name="Salamov A."/>
            <person name="Schwelm A."/>
            <person name="Schijlen E."/>
            <person name="Sun H."/>
            <person name="van den Burg H.A."/>
            <person name="van Ham R.C.H.J."/>
            <person name="Zhang S."/>
            <person name="Goodwin S.B."/>
            <person name="Grigoriev I.V."/>
            <person name="Collemare J."/>
            <person name="Bradshaw R.E."/>
        </authorList>
    </citation>
    <scope>NUCLEOTIDE SEQUENCE [LARGE SCALE GENOMIC DNA]</scope>
    <source>
        <strain evidence="3">NZE10 / CBS 128990</strain>
    </source>
</reference>
<reference evidence="2 3" key="2">
    <citation type="journal article" date="2012" name="PLoS Pathog.">
        <title>Diverse lifestyles and strategies of plant pathogenesis encoded in the genomes of eighteen Dothideomycetes fungi.</title>
        <authorList>
            <person name="Ohm R.A."/>
            <person name="Feau N."/>
            <person name="Henrissat B."/>
            <person name="Schoch C.L."/>
            <person name="Horwitz B.A."/>
            <person name="Barry K.W."/>
            <person name="Condon B.J."/>
            <person name="Copeland A.C."/>
            <person name="Dhillon B."/>
            <person name="Glaser F."/>
            <person name="Hesse C.N."/>
            <person name="Kosti I."/>
            <person name="LaButti K."/>
            <person name="Lindquist E.A."/>
            <person name="Lucas S."/>
            <person name="Salamov A.A."/>
            <person name="Bradshaw R.E."/>
            <person name="Ciuffetti L."/>
            <person name="Hamelin R.C."/>
            <person name="Kema G.H.J."/>
            <person name="Lawrence C."/>
            <person name="Scott J.A."/>
            <person name="Spatafora J.W."/>
            <person name="Turgeon B.G."/>
            <person name="de Wit P.J.G.M."/>
            <person name="Zhong S."/>
            <person name="Goodwin S.B."/>
            <person name="Grigoriev I.V."/>
        </authorList>
    </citation>
    <scope>NUCLEOTIDE SEQUENCE [LARGE SCALE GENOMIC DNA]</scope>
    <source>
        <strain evidence="3">NZE10 / CBS 128990</strain>
    </source>
</reference>
<dbReference type="InterPro" id="IPR011333">
    <property type="entry name" value="SKP1/BTB/POZ_sf"/>
</dbReference>
<dbReference type="OrthoDB" id="3650604at2759"/>
<feature type="domain" description="BTB" evidence="1">
    <location>
        <begin position="12"/>
        <end position="80"/>
    </location>
</feature>
<sequence>MATNQEDIAANGDVVLIVGGDDTVVGQKRLRVSSHMLSTASPVFKALLGPHFREGAQSRSSTSPVEIPLPDDISELLSYLCNLLHAKHLPAFDALNADKLYELALTVDKYDCSSTLRLQSRAILMSWDYSNTSPMLELRDLWNLATAAYLLREPLGFRVYTEKLITHTKGRLSVLRELPCGGVMPLEILVAIEERRNLARAEFIERVHDGAMCLVCLKLDNKGFLDVIAKGLGSDQWPPDLGRKNNVTIMDGLSKVRGMKGYRYPCCPHVSPHFEGLVDCIKQKCGAVCLDCVLEGQLDLTTECEKHA</sequence>
<dbReference type="STRING" id="675120.N1PH38"/>
<dbReference type="AlphaFoldDB" id="N1PH38"/>
<dbReference type="Gene3D" id="3.30.710.10">
    <property type="entry name" value="Potassium Channel Kv1.1, Chain A"/>
    <property type="match status" value="1"/>
</dbReference>
<accession>N1PH38</accession>
<name>N1PH38_DOTSN</name>
<evidence type="ECO:0000259" key="1">
    <source>
        <dbReference type="PROSITE" id="PS50097"/>
    </source>
</evidence>